<keyword evidence="2" id="KW-0028">Amino-acid biosynthesis</keyword>
<dbReference type="InterPro" id="IPR000891">
    <property type="entry name" value="PYR_CT"/>
</dbReference>
<gene>
    <name evidence="7" type="ORF">MNBD_NITROSPINAE04-18</name>
</gene>
<dbReference type="Gene3D" id="3.30.160.270">
    <property type="match status" value="1"/>
</dbReference>
<dbReference type="SUPFAM" id="SSF51569">
    <property type="entry name" value="Aldolase"/>
    <property type="match status" value="1"/>
</dbReference>
<dbReference type="PANTHER" id="PTHR10277:SF9">
    <property type="entry name" value="2-ISOPROPYLMALATE SYNTHASE 1, CHLOROPLASTIC-RELATED"/>
    <property type="match status" value="1"/>
</dbReference>
<keyword evidence="5" id="KW-0100">Branched-chain amino acid biosynthesis</keyword>
<feature type="domain" description="Pyruvate carboxyltransferase" evidence="6">
    <location>
        <begin position="1"/>
        <end position="39"/>
    </location>
</feature>
<dbReference type="InterPro" id="IPR013709">
    <property type="entry name" value="2-isopropylmalate_synth_dimer"/>
</dbReference>
<keyword evidence="7" id="KW-0012">Acyltransferase</keyword>
<evidence type="ECO:0000256" key="1">
    <source>
        <dbReference type="ARBA" id="ARBA00022430"/>
    </source>
</evidence>
<dbReference type="InterPro" id="IPR050073">
    <property type="entry name" value="2-IPM_HCS-like"/>
</dbReference>
<dbReference type="Gene3D" id="1.10.238.260">
    <property type="match status" value="1"/>
</dbReference>
<evidence type="ECO:0000259" key="6">
    <source>
        <dbReference type="PROSITE" id="PS50991"/>
    </source>
</evidence>
<name>A0A3B1BK41_9ZZZZ</name>
<accession>A0A3B1BK41</accession>
<dbReference type="PROSITE" id="PS50991">
    <property type="entry name" value="PYR_CT"/>
    <property type="match status" value="1"/>
</dbReference>
<organism evidence="7">
    <name type="scientific">hydrothermal vent metagenome</name>
    <dbReference type="NCBI Taxonomy" id="652676"/>
    <lineage>
        <taxon>unclassified sequences</taxon>
        <taxon>metagenomes</taxon>
        <taxon>ecological metagenomes</taxon>
    </lineage>
</organism>
<dbReference type="PANTHER" id="PTHR10277">
    <property type="entry name" value="HOMOCITRATE SYNTHASE-RELATED"/>
    <property type="match status" value="1"/>
</dbReference>
<dbReference type="Gene3D" id="3.20.20.70">
    <property type="entry name" value="Aldolase class I"/>
    <property type="match status" value="1"/>
</dbReference>
<dbReference type="Pfam" id="PF00682">
    <property type="entry name" value="HMGL-like"/>
    <property type="match status" value="1"/>
</dbReference>
<dbReference type="EC" id="2.3.3.13" evidence="7"/>
<evidence type="ECO:0000313" key="7">
    <source>
        <dbReference type="EMBL" id="VAX18339.1"/>
    </source>
</evidence>
<dbReference type="AlphaFoldDB" id="A0A3B1BK41"/>
<dbReference type="FunFam" id="3.30.160.270:FF:000001">
    <property type="entry name" value="2-isopropylmalate synthase"/>
    <property type="match status" value="1"/>
</dbReference>
<feature type="non-terminal residue" evidence="7">
    <location>
        <position position="1"/>
    </location>
</feature>
<reference evidence="7" key="1">
    <citation type="submission" date="2018-06" db="EMBL/GenBank/DDBJ databases">
        <authorList>
            <person name="Zhirakovskaya E."/>
        </authorList>
    </citation>
    <scope>NUCLEOTIDE SEQUENCE</scope>
</reference>
<dbReference type="GO" id="GO:0003852">
    <property type="term" value="F:2-isopropylmalate synthase activity"/>
    <property type="evidence" value="ECO:0007669"/>
    <property type="project" value="UniProtKB-EC"/>
</dbReference>
<evidence type="ECO:0000256" key="4">
    <source>
        <dbReference type="ARBA" id="ARBA00023211"/>
    </source>
</evidence>
<dbReference type="Pfam" id="PF08502">
    <property type="entry name" value="LeuA_dimer"/>
    <property type="match status" value="1"/>
</dbReference>
<dbReference type="EMBL" id="UOGA01000121">
    <property type="protein sequence ID" value="VAX18339.1"/>
    <property type="molecule type" value="Genomic_DNA"/>
</dbReference>
<protein>
    <submittedName>
        <fullName evidence="7">2-isopropylmalate synthase</fullName>
        <ecNumber evidence="7">2.3.3.13</ecNumber>
    </submittedName>
</protein>
<proteinExistence type="predicted"/>
<dbReference type="Pfam" id="PF22617">
    <property type="entry name" value="HCS_D2"/>
    <property type="match status" value="1"/>
</dbReference>
<dbReference type="GO" id="GO:0009098">
    <property type="term" value="P:L-leucine biosynthetic process"/>
    <property type="evidence" value="ECO:0007669"/>
    <property type="project" value="UniProtKB-KW"/>
</dbReference>
<dbReference type="InterPro" id="IPR054691">
    <property type="entry name" value="LeuA/HCS_post-cat"/>
</dbReference>
<dbReference type="SMART" id="SM00917">
    <property type="entry name" value="LeuA_dimer"/>
    <property type="match status" value="1"/>
</dbReference>
<keyword evidence="4" id="KW-0464">Manganese</keyword>
<dbReference type="SUPFAM" id="SSF110921">
    <property type="entry name" value="2-isopropylmalate synthase LeuA, allosteric (dimerisation) domain"/>
    <property type="match status" value="1"/>
</dbReference>
<evidence type="ECO:0000256" key="2">
    <source>
        <dbReference type="ARBA" id="ARBA00022605"/>
    </source>
</evidence>
<keyword evidence="1" id="KW-0432">Leucine biosynthesis</keyword>
<evidence type="ECO:0000256" key="3">
    <source>
        <dbReference type="ARBA" id="ARBA00022679"/>
    </source>
</evidence>
<evidence type="ECO:0000256" key="5">
    <source>
        <dbReference type="ARBA" id="ARBA00023304"/>
    </source>
</evidence>
<keyword evidence="3 7" id="KW-0808">Transferase</keyword>
<dbReference type="InterPro" id="IPR036230">
    <property type="entry name" value="LeuA_allosteric_dom_sf"/>
</dbReference>
<sequence length="276" mass="29783">VNGIGERAGNASLEEVVMAIRTRKDYMKVGTQINTKEIYKTSQLLISITGVPVQPNKAIVGENAFAHESGIHQDGVLKKRTTFEIMTPASIGAKKSRLVLGKHSGRHAFSKRLEELGYKLKQEALDKAFGQFKILADKKKEIFDEDLQSIVGEEISSSSVNKVFELVHLQTSSGTNTVPTATVSLKKGDKVTTDSSIGDGPVDATYKAIERITGIKGKLMSYNIRSVTLGKDAVGEVTLRARIGNEMYAGKGSSTDVIEASAKAWLTAINRKAGGQ</sequence>
<dbReference type="FunFam" id="1.10.238.260:FF:000001">
    <property type="entry name" value="2-isopropylmalate synthase"/>
    <property type="match status" value="1"/>
</dbReference>
<dbReference type="InterPro" id="IPR013785">
    <property type="entry name" value="Aldolase_TIM"/>
</dbReference>